<keyword evidence="2" id="KW-1185">Reference proteome</keyword>
<proteinExistence type="predicted"/>
<dbReference type="AlphaFoldDB" id="A0A8H7Q4N6"/>
<protein>
    <submittedName>
        <fullName evidence="1">Uncharacterized protein</fullName>
    </submittedName>
</protein>
<sequence length="88" mass="9917">MFTNSKQQTRYPLRTLTAISNMMIDFVRVISPTSATSERSRTPVLDAIDSDFARNYVSFPGLDSQVSDDTLSDIDSNYSDSHRAIYKS</sequence>
<dbReference type="EMBL" id="JAEPRA010000005">
    <property type="protein sequence ID" value="KAG2185250.1"/>
    <property type="molecule type" value="Genomic_DNA"/>
</dbReference>
<gene>
    <name evidence="1" type="ORF">INT44_002040</name>
</gene>
<accession>A0A8H7Q4N6</accession>
<evidence type="ECO:0000313" key="2">
    <source>
        <dbReference type="Proteomes" id="UP000612746"/>
    </source>
</evidence>
<organism evidence="1 2">
    <name type="scientific">Umbelopsis vinacea</name>
    <dbReference type="NCBI Taxonomy" id="44442"/>
    <lineage>
        <taxon>Eukaryota</taxon>
        <taxon>Fungi</taxon>
        <taxon>Fungi incertae sedis</taxon>
        <taxon>Mucoromycota</taxon>
        <taxon>Mucoromycotina</taxon>
        <taxon>Umbelopsidomycetes</taxon>
        <taxon>Umbelopsidales</taxon>
        <taxon>Umbelopsidaceae</taxon>
        <taxon>Umbelopsis</taxon>
    </lineage>
</organism>
<name>A0A8H7Q4N6_9FUNG</name>
<reference evidence="1" key="1">
    <citation type="submission" date="2020-12" db="EMBL/GenBank/DDBJ databases">
        <title>Metabolic potential, ecology and presence of endohyphal bacteria is reflected in genomic diversity of Mucoromycotina.</title>
        <authorList>
            <person name="Muszewska A."/>
            <person name="Okrasinska A."/>
            <person name="Steczkiewicz K."/>
            <person name="Drgas O."/>
            <person name="Orlowska M."/>
            <person name="Perlinska-Lenart U."/>
            <person name="Aleksandrzak-Piekarczyk T."/>
            <person name="Szatraj K."/>
            <person name="Zielenkiewicz U."/>
            <person name="Pilsyk S."/>
            <person name="Malc E."/>
            <person name="Mieczkowski P."/>
            <person name="Kruszewska J.S."/>
            <person name="Biernat P."/>
            <person name="Pawlowska J."/>
        </authorList>
    </citation>
    <scope>NUCLEOTIDE SEQUENCE</scope>
    <source>
        <strain evidence="1">WA0000051536</strain>
    </source>
</reference>
<comment type="caution">
    <text evidence="1">The sequence shown here is derived from an EMBL/GenBank/DDBJ whole genome shotgun (WGS) entry which is preliminary data.</text>
</comment>
<evidence type="ECO:0000313" key="1">
    <source>
        <dbReference type="EMBL" id="KAG2185250.1"/>
    </source>
</evidence>
<dbReference type="Proteomes" id="UP000612746">
    <property type="component" value="Unassembled WGS sequence"/>
</dbReference>